<keyword evidence="1" id="KW-0732">Signal</keyword>
<feature type="chain" id="PRO_5045601850" evidence="1">
    <location>
        <begin position="31"/>
        <end position="47"/>
    </location>
</feature>
<gene>
    <name evidence="2" type="ORF">MKI86_05365</name>
</gene>
<accession>A0ABT0CIX1</accession>
<feature type="signal peptide" evidence="1">
    <location>
        <begin position="1"/>
        <end position="30"/>
    </location>
</feature>
<evidence type="ECO:0000256" key="1">
    <source>
        <dbReference type="SAM" id="SignalP"/>
    </source>
</evidence>
<sequence length="47" mass="4849">MKTIVTLPAQVALSLLIAYLLVLAPPAAWAQSAVATGGTREVLSVGW</sequence>
<proteinExistence type="predicted"/>
<comment type="caution">
    <text evidence="2">The sequence shown here is derived from an EMBL/GenBank/DDBJ whole genome shotgun (WGS) entry which is preliminary data.</text>
</comment>
<name>A0ABT0CIX1_9HYPH</name>
<dbReference type="Proteomes" id="UP001201844">
    <property type="component" value="Unassembled WGS sequence"/>
</dbReference>
<organism evidence="2 3">
    <name type="scientific">Shinella sedimenti</name>
    <dbReference type="NCBI Taxonomy" id="2919913"/>
    <lineage>
        <taxon>Bacteria</taxon>
        <taxon>Pseudomonadati</taxon>
        <taxon>Pseudomonadota</taxon>
        <taxon>Alphaproteobacteria</taxon>
        <taxon>Hyphomicrobiales</taxon>
        <taxon>Rhizobiaceae</taxon>
        <taxon>Shinella</taxon>
    </lineage>
</organism>
<reference evidence="2 3" key="1">
    <citation type="submission" date="2022-02" db="EMBL/GenBank/DDBJ databases">
        <title>Shinella B3.7 sp. nov., isolated from Sediment (Zhairuo Island).</title>
        <authorList>
            <person name="Chen G."/>
        </authorList>
    </citation>
    <scope>NUCLEOTIDE SEQUENCE [LARGE SCALE GENOMIC DNA]</scope>
    <source>
        <strain evidence="2 3">B3.7</strain>
    </source>
</reference>
<dbReference type="EMBL" id="JAKVIN010000002">
    <property type="protein sequence ID" value="MCJ8148557.1"/>
    <property type="molecule type" value="Genomic_DNA"/>
</dbReference>
<protein>
    <submittedName>
        <fullName evidence="2">Uncharacterized protein</fullName>
    </submittedName>
</protein>
<evidence type="ECO:0000313" key="3">
    <source>
        <dbReference type="Proteomes" id="UP001201844"/>
    </source>
</evidence>
<dbReference type="RefSeq" id="WP_241598362.1">
    <property type="nucleotide sequence ID" value="NZ_JAKVIN010000002.1"/>
</dbReference>
<evidence type="ECO:0000313" key="2">
    <source>
        <dbReference type="EMBL" id="MCJ8148557.1"/>
    </source>
</evidence>
<keyword evidence="3" id="KW-1185">Reference proteome</keyword>